<protein>
    <recommendedName>
        <fullName evidence="7">Glucan endo-1,3-beta-D-glucosidase</fullName>
    </recommendedName>
</protein>
<dbReference type="Proteomes" id="UP000607653">
    <property type="component" value="Unassembled WGS sequence"/>
</dbReference>
<organism evidence="5 6">
    <name type="scientific">Nelumbo nucifera</name>
    <name type="common">Sacred lotus</name>
    <dbReference type="NCBI Taxonomy" id="4432"/>
    <lineage>
        <taxon>Eukaryota</taxon>
        <taxon>Viridiplantae</taxon>
        <taxon>Streptophyta</taxon>
        <taxon>Embryophyta</taxon>
        <taxon>Tracheophyta</taxon>
        <taxon>Spermatophyta</taxon>
        <taxon>Magnoliopsida</taxon>
        <taxon>Proteales</taxon>
        <taxon>Nelumbonaceae</taxon>
        <taxon>Nelumbo</taxon>
    </lineage>
</organism>
<evidence type="ECO:0000256" key="2">
    <source>
        <dbReference type="ARBA" id="ARBA00022801"/>
    </source>
</evidence>
<evidence type="ECO:0000256" key="4">
    <source>
        <dbReference type="RuleBase" id="RU004335"/>
    </source>
</evidence>
<keyword evidence="2" id="KW-0378">Hydrolase</keyword>
<reference evidence="5 6" key="1">
    <citation type="journal article" date="2020" name="Mol. Biol. Evol.">
        <title>Distinct Expression and Methylation Patterns for Genes with Different Fates following a Single Whole-Genome Duplication in Flowering Plants.</title>
        <authorList>
            <person name="Shi T."/>
            <person name="Rahmani R.S."/>
            <person name="Gugger P.F."/>
            <person name="Wang M."/>
            <person name="Li H."/>
            <person name="Zhang Y."/>
            <person name="Li Z."/>
            <person name="Wang Q."/>
            <person name="Van de Peer Y."/>
            <person name="Marchal K."/>
            <person name="Chen J."/>
        </authorList>
    </citation>
    <scope>NUCLEOTIDE SEQUENCE [LARGE SCALE GENOMIC DNA]</scope>
    <source>
        <tissue evidence="5">Leaf</tissue>
    </source>
</reference>
<dbReference type="SUPFAM" id="SSF51445">
    <property type="entry name" value="(Trans)glycosidases"/>
    <property type="match status" value="1"/>
</dbReference>
<gene>
    <name evidence="5" type="ORF">HUJ06_031577</name>
</gene>
<evidence type="ECO:0008006" key="7">
    <source>
        <dbReference type="Google" id="ProtNLM"/>
    </source>
</evidence>
<name>A0A822YFV0_NELNU</name>
<evidence type="ECO:0000256" key="1">
    <source>
        <dbReference type="ARBA" id="ARBA00008773"/>
    </source>
</evidence>
<evidence type="ECO:0000256" key="3">
    <source>
        <dbReference type="ARBA" id="ARBA00023295"/>
    </source>
</evidence>
<dbReference type="InterPro" id="IPR044965">
    <property type="entry name" value="Glyco_hydro_17_plant"/>
</dbReference>
<dbReference type="PANTHER" id="PTHR32227">
    <property type="entry name" value="GLUCAN ENDO-1,3-BETA-GLUCOSIDASE BG1-RELATED-RELATED"/>
    <property type="match status" value="1"/>
</dbReference>
<dbReference type="InterPro" id="IPR000490">
    <property type="entry name" value="Glyco_hydro_17"/>
</dbReference>
<dbReference type="GO" id="GO:0004553">
    <property type="term" value="F:hydrolase activity, hydrolyzing O-glycosyl compounds"/>
    <property type="evidence" value="ECO:0007669"/>
    <property type="project" value="InterPro"/>
</dbReference>
<comment type="similarity">
    <text evidence="1 4">Belongs to the glycosyl hydrolase 17 family.</text>
</comment>
<evidence type="ECO:0000313" key="6">
    <source>
        <dbReference type="Proteomes" id="UP000607653"/>
    </source>
</evidence>
<evidence type="ECO:0000313" key="5">
    <source>
        <dbReference type="EMBL" id="DAD30109.1"/>
    </source>
</evidence>
<dbReference type="Gene3D" id="3.20.20.80">
    <property type="entry name" value="Glycosidases"/>
    <property type="match status" value="1"/>
</dbReference>
<keyword evidence="6" id="KW-1185">Reference proteome</keyword>
<dbReference type="InterPro" id="IPR017853">
    <property type="entry name" value="GH"/>
</dbReference>
<dbReference type="EMBL" id="DUZY01000002">
    <property type="protein sequence ID" value="DAD30109.1"/>
    <property type="molecule type" value="Genomic_DNA"/>
</dbReference>
<proteinExistence type="inferred from homology"/>
<keyword evidence="3" id="KW-0326">Glycosidase</keyword>
<dbReference type="Pfam" id="PF00332">
    <property type="entry name" value="Glyco_hydro_17"/>
    <property type="match status" value="1"/>
</dbReference>
<accession>A0A822YFV0</accession>
<dbReference type="AlphaFoldDB" id="A0A822YFV0"/>
<sequence>MFESMVDATYYSMKALNFSGIPIIVTESSWPWFGGAIEPDATADNARTYNNNLVCRVLNDWGPPCQPTIPIRTYIYELFNEYKRPGSQFMCFHGKFWFKYKWVIRASINIWTHSGVEFNASSFQDGLSDSGNTCYNWILHQFVQFKSVLLRLQSCKELKEIHIHYH</sequence>
<comment type="caution">
    <text evidence="5">The sequence shown here is derived from an EMBL/GenBank/DDBJ whole genome shotgun (WGS) entry which is preliminary data.</text>
</comment>
<dbReference type="GO" id="GO:0005975">
    <property type="term" value="P:carbohydrate metabolic process"/>
    <property type="evidence" value="ECO:0007669"/>
    <property type="project" value="InterPro"/>
</dbReference>